<dbReference type="GO" id="GO:0046872">
    <property type="term" value="F:metal ion binding"/>
    <property type="evidence" value="ECO:0007669"/>
    <property type="project" value="UniProtKB-KW"/>
</dbReference>
<dbReference type="GO" id="GO:0044038">
    <property type="term" value="P:cell wall macromolecule biosynthetic process"/>
    <property type="evidence" value="ECO:0007669"/>
    <property type="project" value="TreeGrafter"/>
</dbReference>
<keyword evidence="2" id="KW-1003">Cell membrane</keyword>
<organism evidence="9 10">
    <name type="scientific">Alcaligenes xylosoxydans xylosoxydans</name>
    <name type="common">Achromobacter xylosoxidans</name>
    <dbReference type="NCBI Taxonomy" id="85698"/>
    <lineage>
        <taxon>Bacteria</taxon>
        <taxon>Pseudomonadati</taxon>
        <taxon>Pseudomonadota</taxon>
        <taxon>Betaproteobacteria</taxon>
        <taxon>Burkholderiales</taxon>
        <taxon>Alcaligenaceae</taxon>
        <taxon>Achromobacter</taxon>
    </lineage>
</organism>
<evidence type="ECO:0000256" key="8">
    <source>
        <dbReference type="SAM" id="Phobius"/>
    </source>
</evidence>
<evidence type="ECO:0000313" key="10">
    <source>
        <dbReference type="Proteomes" id="UP000060602"/>
    </source>
</evidence>
<dbReference type="EMBL" id="CP014060">
    <property type="protein sequence ID" value="AMG38118.1"/>
    <property type="molecule type" value="Genomic_DNA"/>
</dbReference>
<dbReference type="InterPro" id="IPR000715">
    <property type="entry name" value="Glycosyl_transferase_4"/>
</dbReference>
<dbReference type="GO" id="GO:0009103">
    <property type="term" value="P:lipopolysaccharide biosynthetic process"/>
    <property type="evidence" value="ECO:0007669"/>
    <property type="project" value="TreeGrafter"/>
</dbReference>
<keyword evidence="7" id="KW-0460">Magnesium</keyword>
<reference evidence="10" key="1">
    <citation type="submission" date="2015-12" db="EMBL/GenBank/DDBJ databases">
        <title>FDA dAtabase for Regulatory Grade micrObial Sequences (FDA-ARGOS): Supporting development and validation of Infectious Disease Dx tests.</title>
        <authorList>
            <person name="Case J."/>
            <person name="Tallon L."/>
            <person name="Sadzewicz L."/>
            <person name="Sengamalay N."/>
            <person name="Ott S."/>
            <person name="Godinez A."/>
            <person name="Nagaraj S."/>
            <person name="Nadendla S."/>
            <person name="Sichtig H."/>
        </authorList>
    </citation>
    <scope>NUCLEOTIDE SEQUENCE [LARGE SCALE GENOMIC DNA]</scope>
    <source>
        <strain evidence="10">FDAARGOS_147</strain>
    </source>
</reference>
<feature type="transmembrane region" description="Helical" evidence="8">
    <location>
        <begin position="159"/>
        <end position="177"/>
    </location>
</feature>
<dbReference type="Proteomes" id="UP000060602">
    <property type="component" value="Chromosome"/>
</dbReference>
<feature type="transmembrane region" description="Helical" evidence="8">
    <location>
        <begin position="296"/>
        <end position="317"/>
    </location>
</feature>
<evidence type="ECO:0000256" key="4">
    <source>
        <dbReference type="ARBA" id="ARBA00022692"/>
    </source>
</evidence>
<evidence type="ECO:0000256" key="3">
    <source>
        <dbReference type="ARBA" id="ARBA00022679"/>
    </source>
</evidence>
<keyword evidence="6 8" id="KW-0472">Membrane</keyword>
<proteinExistence type="predicted"/>
<evidence type="ECO:0000256" key="6">
    <source>
        <dbReference type="ARBA" id="ARBA00023136"/>
    </source>
</evidence>
<dbReference type="GO" id="GO:0016780">
    <property type="term" value="F:phosphotransferase activity, for other substituted phosphate groups"/>
    <property type="evidence" value="ECO:0007669"/>
    <property type="project" value="InterPro"/>
</dbReference>
<feature type="transmembrane region" description="Helical" evidence="8">
    <location>
        <begin position="72"/>
        <end position="90"/>
    </location>
</feature>
<feature type="transmembrane region" description="Helical" evidence="8">
    <location>
        <begin position="125"/>
        <end position="147"/>
    </location>
</feature>
<protein>
    <submittedName>
        <fullName evidence="9">Glycosyl transferase family 4</fullName>
    </submittedName>
</protein>
<keyword evidence="5 8" id="KW-1133">Transmembrane helix</keyword>
<dbReference type="RefSeq" id="WP_061072956.1">
    <property type="nucleotide sequence ID" value="NZ_CP014060.2"/>
</dbReference>
<gene>
    <name evidence="9" type="ORF">AL504_20110</name>
</gene>
<evidence type="ECO:0000256" key="5">
    <source>
        <dbReference type="ARBA" id="ARBA00022989"/>
    </source>
</evidence>
<keyword evidence="3 9" id="KW-0808">Transferase</keyword>
<evidence type="ECO:0000256" key="1">
    <source>
        <dbReference type="ARBA" id="ARBA00004651"/>
    </source>
</evidence>
<feature type="transmembrane region" description="Helical" evidence="8">
    <location>
        <begin position="219"/>
        <end position="238"/>
    </location>
</feature>
<dbReference type="AlphaFoldDB" id="A0A109XX76"/>
<evidence type="ECO:0000256" key="2">
    <source>
        <dbReference type="ARBA" id="ARBA00022475"/>
    </source>
</evidence>
<comment type="subcellular location">
    <subcellularLocation>
        <location evidence="1">Cell membrane</location>
        <topology evidence="1">Multi-pass membrane protein</topology>
    </subcellularLocation>
</comment>
<keyword evidence="7" id="KW-0479">Metal-binding</keyword>
<evidence type="ECO:0000256" key="7">
    <source>
        <dbReference type="PIRSR" id="PIRSR600715-1"/>
    </source>
</evidence>
<sequence>MNAGLILLSAALLLSGLVTVLTLRSAARLGLVQAPNQRSSHEVPTPGGGGAGMAVAGVTASLWIALQSAHPVAWAAIAGAAGALALVGFRDDISPVSARLRFLVQAGVCALLLIVIPPLPPLPLIGGWAIGGALLLAPLLFIGIWWVNLFNFMDGVDGLASVQALFMAVAGAVLIAAADPAAPAGHPAWLWNMALVGAIVGFLPFNWPPARIFMGDVGSTFLAFSLFALALLSVAAGWMPLTTWLILAAVFVSDATVTLLRRMLAGERWMQAHRSHAYQHLSRRWHGAGKRGHRRVTCLVLAVNVVWLAPLAAASVIWPQWQWGFAVMAYAPLLIAVIRLGAGRPEHPARQANT</sequence>
<keyword evidence="4 8" id="KW-0812">Transmembrane</keyword>
<name>A0A109XX76_ALCXX</name>
<dbReference type="GO" id="GO:0005886">
    <property type="term" value="C:plasma membrane"/>
    <property type="evidence" value="ECO:0007669"/>
    <property type="project" value="UniProtKB-SubCell"/>
</dbReference>
<feature type="transmembrane region" description="Helical" evidence="8">
    <location>
        <begin position="323"/>
        <end position="342"/>
    </location>
</feature>
<comment type="cofactor">
    <cofactor evidence="7">
        <name>Mg(2+)</name>
        <dbReference type="ChEBI" id="CHEBI:18420"/>
    </cofactor>
</comment>
<feature type="transmembrane region" description="Helical" evidence="8">
    <location>
        <begin position="102"/>
        <end position="119"/>
    </location>
</feature>
<dbReference type="PANTHER" id="PTHR22926:SF3">
    <property type="entry name" value="UNDECAPRENYL-PHOSPHATE ALPHA-N-ACETYLGLUCOSAMINYL 1-PHOSPHATE TRANSFERASE"/>
    <property type="match status" value="1"/>
</dbReference>
<evidence type="ECO:0000313" key="9">
    <source>
        <dbReference type="EMBL" id="AMG38118.1"/>
    </source>
</evidence>
<accession>A0A109XX76</accession>
<dbReference type="Pfam" id="PF00953">
    <property type="entry name" value="Glycos_transf_4"/>
    <property type="match status" value="1"/>
</dbReference>
<feature type="binding site" evidence="7">
    <location>
        <position position="151"/>
    </location>
    <ligand>
        <name>Mg(2+)</name>
        <dbReference type="ChEBI" id="CHEBI:18420"/>
    </ligand>
</feature>
<feature type="binding site" evidence="7">
    <location>
        <position position="216"/>
    </location>
    <ligand>
        <name>Mg(2+)</name>
        <dbReference type="ChEBI" id="CHEBI:18420"/>
    </ligand>
</feature>
<feature type="transmembrane region" description="Helical" evidence="8">
    <location>
        <begin position="189"/>
        <end position="207"/>
    </location>
</feature>
<feature type="transmembrane region" description="Helical" evidence="8">
    <location>
        <begin position="244"/>
        <end position="264"/>
    </location>
</feature>
<dbReference type="GO" id="GO:0071555">
    <property type="term" value="P:cell wall organization"/>
    <property type="evidence" value="ECO:0007669"/>
    <property type="project" value="TreeGrafter"/>
</dbReference>
<dbReference type="PANTHER" id="PTHR22926">
    <property type="entry name" value="PHOSPHO-N-ACETYLMURAMOYL-PENTAPEPTIDE-TRANSFERASE"/>
    <property type="match status" value="1"/>
</dbReference>